<evidence type="ECO:0000256" key="14">
    <source>
        <dbReference type="ARBA" id="ARBA00045077"/>
    </source>
</evidence>
<dbReference type="CDD" id="cd21175">
    <property type="entry name" value="LPMO_AA9"/>
    <property type="match status" value="1"/>
</dbReference>
<evidence type="ECO:0000256" key="9">
    <source>
        <dbReference type="ARBA" id="ARBA00023033"/>
    </source>
</evidence>
<keyword evidence="12" id="KW-0624">Polysaccharide degradation</keyword>
<dbReference type="GO" id="GO:0030245">
    <property type="term" value="P:cellulose catabolic process"/>
    <property type="evidence" value="ECO:0007669"/>
    <property type="project" value="UniProtKB-KW"/>
</dbReference>
<gene>
    <name evidence="18" type="ORF">ColSpa_05028</name>
</gene>
<keyword evidence="11" id="KW-0119">Carbohydrate metabolism</keyword>
<proteinExistence type="inferred from homology"/>
<dbReference type="PANTHER" id="PTHR33353:SF6">
    <property type="entry name" value="ENDOGLUCANASE IV"/>
    <property type="match status" value="1"/>
</dbReference>
<keyword evidence="8" id="KW-0186">Copper</keyword>
<comment type="caution">
    <text evidence="18">The sequence shown here is derived from an EMBL/GenBank/DDBJ whole genome shotgun (WGS) entry which is preliminary data.</text>
</comment>
<dbReference type="AlphaFoldDB" id="A0AA37LIV0"/>
<dbReference type="GO" id="GO:0005576">
    <property type="term" value="C:extracellular region"/>
    <property type="evidence" value="ECO:0007669"/>
    <property type="project" value="UniProtKB-SubCell"/>
</dbReference>
<keyword evidence="5 16" id="KW-0732">Signal</keyword>
<dbReference type="InterPro" id="IPR005103">
    <property type="entry name" value="AA9_LPMO"/>
</dbReference>
<evidence type="ECO:0000259" key="17">
    <source>
        <dbReference type="Pfam" id="PF03443"/>
    </source>
</evidence>
<comment type="similarity">
    <text evidence="13">Belongs to the polysaccharide monooxygenase AA9 family.</text>
</comment>
<keyword evidence="6" id="KW-0136">Cellulose degradation</keyword>
<dbReference type="GO" id="GO:0046872">
    <property type="term" value="F:metal ion binding"/>
    <property type="evidence" value="ECO:0007669"/>
    <property type="project" value="UniProtKB-KW"/>
</dbReference>
<evidence type="ECO:0000256" key="6">
    <source>
        <dbReference type="ARBA" id="ARBA00023001"/>
    </source>
</evidence>
<evidence type="ECO:0000313" key="18">
    <source>
        <dbReference type="EMBL" id="GKT44847.1"/>
    </source>
</evidence>
<comment type="catalytic activity">
    <reaction evidence="14">
        <text>[(1-&gt;4)-beta-D-glucosyl]n+m + reduced acceptor + O2 = 4-dehydro-beta-D-glucosyl-[(1-&gt;4)-beta-D-glucosyl]n-1 + [(1-&gt;4)-beta-D-glucosyl]m + acceptor + H2O.</text>
        <dbReference type="EC" id="1.14.99.56"/>
    </reaction>
</comment>
<evidence type="ECO:0000256" key="8">
    <source>
        <dbReference type="ARBA" id="ARBA00023008"/>
    </source>
</evidence>
<feature type="domain" description="Auxiliary Activity family 9 catalytic" evidence="17">
    <location>
        <begin position="17"/>
        <end position="255"/>
    </location>
</feature>
<evidence type="ECO:0000256" key="12">
    <source>
        <dbReference type="ARBA" id="ARBA00023326"/>
    </source>
</evidence>
<comment type="subcellular location">
    <subcellularLocation>
        <location evidence="2">Secreted</location>
    </subcellularLocation>
</comment>
<dbReference type="RefSeq" id="XP_049127197.1">
    <property type="nucleotide sequence ID" value="XM_049271240.1"/>
</dbReference>
<dbReference type="Gene3D" id="2.70.50.70">
    <property type="match status" value="1"/>
</dbReference>
<evidence type="ECO:0000256" key="10">
    <source>
        <dbReference type="ARBA" id="ARBA00023157"/>
    </source>
</evidence>
<protein>
    <recommendedName>
        <fullName evidence="15">lytic cellulose monooxygenase (C4-dehydrogenating)</fullName>
        <ecNumber evidence="15">1.14.99.56</ecNumber>
    </recommendedName>
</protein>
<keyword evidence="4" id="KW-0479">Metal-binding</keyword>
<dbReference type="Pfam" id="PF03443">
    <property type="entry name" value="AA9"/>
    <property type="match status" value="1"/>
</dbReference>
<evidence type="ECO:0000256" key="4">
    <source>
        <dbReference type="ARBA" id="ARBA00022723"/>
    </source>
</evidence>
<name>A0AA37LIV0_9PEZI</name>
<feature type="signal peptide" evidence="16">
    <location>
        <begin position="1"/>
        <end position="16"/>
    </location>
</feature>
<comment type="cofactor">
    <cofactor evidence="1">
        <name>Cu(2+)</name>
        <dbReference type="ChEBI" id="CHEBI:29036"/>
    </cofactor>
</comment>
<accession>A0AA37LIV0</accession>
<organism evidence="18 19">
    <name type="scientific">Colletotrichum spaethianum</name>
    <dbReference type="NCBI Taxonomy" id="700344"/>
    <lineage>
        <taxon>Eukaryota</taxon>
        <taxon>Fungi</taxon>
        <taxon>Dikarya</taxon>
        <taxon>Ascomycota</taxon>
        <taxon>Pezizomycotina</taxon>
        <taxon>Sordariomycetes</taxon>
        <taxon>Hypocreomycetidae</taxon>
        <taxon>Glomerellales</taxon>
        <taxon>Glomerellaceae</taxon>
        <taxon>Colletotrichum</taxon>
        <taxon>Colletotrichum spaethianum species complex</taxon>
    </lineage>
</organism>
<keyword evidence="7" id="KW-0560">Oxidoreductase</keyword>
<dbReference type="GeneID" id="73325830"/>
<dbReference type="GO" id="GO:0004497">
    <property type="term" value="F:monooxygenase activity"/>
    <property type="evidence" value="ECO:0007669"/>
    <property type="project" value="UniProtKB-KW"/>
</dbReference>
<feature type="chain" id="PRO_5041297287" description="lytic cellulose monooxygenase (C4-dehydrogenating)" evidence="16">
    <location>
        <begin position="17"/>
        <end position="268"/>
    </location>
</feature>
<evidence type="ECO:0000256" key="13">
    <source>
        <dbReference type="ARBA" id="ARBA00044502"/>
    </source>
</evidence>
<evidence type="ECO:0000256" key="2">
    <source>
        <dbReference type="ARBA" id="ARBA00004613"/>
    </source>
</evidence>
<evidence type="ECO:0000256" key="15">
    <source>
        <dbReference type="ARBA" id="ARBA00047174"/>
    </source>
</evidence>
<reference evidence="18 19" key="1">
    <citation type="submission" date="2022-03" db="EMBL/GenBank/DDBJ databases">
        <title>Genome data of Colletotrichum spp.</title>
        <authorList>
            <person name="Utami Y.D."/>
            <person name="Hiruma K."/>
        </authorList>
    </citation>
    <scope>NUCLEOTIDE SEQUENCE [LARGE SCALE GENOMIC DNA]</scope>
    <source>
        <strain evidence="18 19">MAFF 239500</strain>
    </source>
</reference>
<dbReference type="InterPro" id="IPR049892">
    <property type="entry name" value="AA9"/>
</dbReference>
<dbReference type="Proteomes" id="UP001055115">
    <property type="component" value="Unassembled WGS sequence"/>
</dbReference>
<evidence type="ECO:0000256" key="7">
    <source>
        <dbReference type="ARBA" id="ARBA00023002"/>
    </source>
</evidence>
<keyword evidence="19" id="KW-1185">Reference proteome</keyword>
<evidence type="ECO:0000256" key="3">
    <source>
        <dbReference type="ARBA" id="ARBA00022525"/>
    </source>
</evidence>
<sequence>MQIAACILGLAALVAGHGYVDNATIGGTYYQFYQPYTDPYTNPAPQRISRPIQGNGPVESVTLADVQCGGYTAGGISGSQPAALHAPAAAGSTVTLRWTLWPESHVGPVITYMARCPDAGCNSWQPGTSAVWFKVKEGGRTGTSNTWAAVSLDNVIGHVKRREFSNSDFEQSALMVPNSGYQYTIPSCLKPGYYLVRHEIIALHAAYSYPGAQFYPGCHQLQVTGSGTKTPTSLVAFPGAYKATDPGVTYDAYKASTYTIPGPAVFTC</sequence>
<dbReference type="PANTHER" id="PTHR33353">
    <property type="entry name" value="PUTATIVE (AFU_ORTHOLOGUE AFUA_1G12560)-RELATED"/>
    <property type="match status" value="1"/>
</dbReference>
<evidence type="ECO:0000313" key="19">
    <source>
        <dbReference type="Proteomes" id="UP001055115"/>
    </source>
</evidence>
<dbReference type="EC" id="1.14.99.56" evidence="15"/>
<evidence type="ECO:0000256" key="16">
    <source>
        <dbReference type="SAM" id="SignalP"/>
    </source>
</evidence>
<evidence type="ECO:0000256" key="11">
    <source>
        <dbReference type="ARBA" id="ARBA00023277"/>
    </source>
</evidence>
<keyword evidence="9 18" id="KW-0503">Monooxygenase</keyword>
<keyword evidence="3" id="KW-0964">Secreted</keyword>
<keyword evidence="10" id="KW-1015">Disulfide bond</keyword>
<evidence type="ECO:0000256" key="1">
    <source>
        <dbReference type="ARBA" id="ARBA00001973"/>
    </source>
</evidence>
<dbReference type="EMBL" id="BQXU01000011">
    <property type="protein sequence ID" value="GKT44847.1"/>
    <property type="molecule type" value="Genomic_DNA"/>
</dbReference>
<evidence type="ECO:0000256" key="5">
    <source>
        <dbReference type="ARBA" id="ARBA00022729"/>
    </source>
</evidence>